<keyword evidence="1" id="KW-0812">Transmembrane</keyword>
<dbReference type="KEGG" id="hyh:D3Y59_01635"/>
<dbReference type="Proteomes" id="UP000262802">
    <property type="component" value="Chromosome"/>
</dbReference>
<sequence>MHTTTTLSAAPNHTAVAPAEAPPHHAACLNCGTALADRYCAHCGQDAHHAHRFTLRSLLFHDLPHSIWHVDKGVGYTLRQMLTRPGATLHEYMAGRRAQHFRPITYLLLITAVSMLLLSAVGINPVPAAQQAEMPRLIQLIMERYMQLYAKYPTLIYLIILPANAALAVWLLRPSKFNFAEMLLCQAFVSGTTTIISTVFMIPLLLLIRYFPALQPWMMLTMLPYMAYSAWVFRQLLEPARMPAEDKWVRSIGTVVLQTVVLVVSLILVQIAIMFSLIRQDPSLLEDFRQKTAPKPRSGQAAPVR</sequence>
<proteinExistence type="predicted"/>
<accession>A0A3B7R2K4</accession>
<feature type="transmembrane region" description="Helical" evidence="1">
    <location>
        <begin position="184"/>
        <end position="208"/>
    </location>
</feature>
<dbReference type="EMBL" id="CP032317">
    <property type="protein sequence ID" value="AYA35861.1"/>
    <property type="molecule type" value="Genomic_DNA"/>
</dbReference>
<keyword evidence="1" id="KW-1133">Transmembrane helix</keyword>
<organism evidence="2 3">
    <name type="scientific">Hymenobacter oligotrophus</name>
    <dbReference type="NCBI Taxonomy" id="2319843"/>
    <lineage>
        <taxon>Bacteria</taxon>
        <taxon>Pseudomonadati</taxon>
        <taxon>Bacteroidota</taxon>
        <taxon>Cytophagia</taxon>
        <taxon>Cytophagales</taxon>
        <taxon>Hymenobacteraceae</taxon>
        <taxon>Hymenobacter</taxon>
    </lineage>
</organism>
<feature type="transmembrane region" description="Helical" evidence="1">
    <location>
        <begin position="154"/>
        <end position="172"/>
    </location>
</feature>
<feature type="transmembrane region" description="Helical" evidence="1">
    <location>
        <begin position="106"/>
        <end position="126"/>
    </location>
</feature>
<feature type="transmembrane region" description="Helical" evidence="1">
    <location>
        <begin position="214"/>
        <end position="233"/>
    </location>
</feature>
<name>A0A3B7R2K4_9BACT</name>
<protein>
    <submittedName>
        <fullName evidence="2">DUF3667 domain-containing protein</fullName>
    </submittedName>
</protein>
<reference evidence="2 3" key="1">
    <citation type="submission" date="2018-09" db="EMBL/GenBank/DDBJ databases">
        <title>Hymenobacter medium sp. nov., isolated from R2A medium.</title>
        <authorList>
            <person name="Yingchao G."/>
        </authorList>
    </citation>
    <scope>NUCLEOTIDE SEQUENCE [LARGE SCALE GENOMIC DNA]</scope>
    <source>
        <strain evidence="3">sh-6</strain>
    </source>
</reference>
<dbReference type="Pfam" id="PF12412">
    <property type="entry name" value="DUF3667"/>
    <property type="match status" value="1"/>
</dbReference>
<evidence type="ECO:0000313" key="2">
    <source>
        <dbReference type="EMBL" id="AYA35861.1"/>
    </source>
</evidence>
<feature type="transmembrane region" description="Helical" evidence="1">
    <location>
        <begin position="254"/>
        <end position="278"/>
    </location>
</feature>
<dbReference type="RefSeq" id="WP_119443450.1">
    <property type="nucleotide sequence ID" value="NZ_CP032317.1"/>
</dbReference>
<dbReference type="OrthoDB" id="7446256at2"/>
<evidence type="ECO:0000256" key="1">
    <source>
        <dbReference type="SAM" id="Phobius"/>
    </source>
</evidence>
<keyword evidence="3" id="KW-1185">Reference proteome</keyword>
<gene>
    <name evidence="2" type="ORF">D3Y59_01635</name>
</gene>
<keyword evidence="1" id="KW-0472">Membrane</keyword>
<dbReference type="AlphaFoldDB" id="A0A3B7R2K4"/>
<dbReference type="InterPro" id="IPR022134">
    <property type="entry name" value="DUF3667"/>
</dbReference>
<evidence type="ECO:0000313" key="3">
    <source>
        <dbReference type="Proteomes" id="UP000262802"/>
    </source>
</evidence>